<evidence type="ECO:0000313" key="2">
    <source>
        <dbReference type="EMBL" id="EFJ43088.1"/>
    </source>
</evidence>
<dbReference type="AlphaFoldDB" id="D8UB12"/>
<feature type="region of interest" description="Disordered" evidence="1">
    <location>
        <begin position="128"/>
        <end position="153"/>
    </location>
</feature>
<organism evidence="3">
    <name type="scientific">Volvox carteri f. nagariensis</name>
    <dbReference type="NCBI Taxonomy" id="3068"/>
    <lineage>
        <taxon>Eukaryota</taxon>
        <taxon>Viridiplantae</taxon>
        <taxon>Chlorophyta</taxon>
        <taxon>core chlorophytes</taxon>
        <taxon>Chlorophyceae</taxon>
        <taxon>CS clade</taxon>
        <taxon>Chlamydomonadales</taxon>
        <taxon>Volvocaceae</taxon>
        <taxon>Volvox</taxon>
    </lineage>
</organism>
<feature type="region of interest" description="Disordered" evidence="1">
    <location>
        <begin position="483"/>
        <end position="508"/>
    </location>
</feature>
<sequence>MSTYPADLIGLLQCARKALRNAKSGHGAALVERICVTGSLSRGTYAAGCEATGLELFLNVDLQFSPHEVAKALDALTTSISSGSEFADGNFEIIEVKVADAECRGGLWACLHARRRCNLPEAVVAGANPGGGGGGSGQDEPASAPATAETATGSDTPLILQLFLSENMTSSVSARSAPQPNGCDNVELVPLGLNSADEHKACQQQHNLMVAAEQRLRREARYRMRHSRAGAAATASSPGGATGMPVPAAAWVAKAACGVTEARSVFWSRQPEAARRAAREAHELWRRAIDAAGKGEKGGGGRGGGSCSSGPAELWSDEVMLLLDVLVLHGYRQLHDQRAEPQQLDSGAGEAPTQELLPAAAAAPATAAGDGDVLALAFKILSTDYATSNGGSSNGGGMRVALQGGILSGEEESGAADAVAGAEGGSGAGNRERGLVVLDPCFPVLDIYAAACEVVGGGEGAGVGQKQLRQLAEAAAAMLSGAKGPRDASLKGAALGGAEKGDSGVTHA</sequence>
<dbReference type="InParanoid" id="D8UB12"/>
<reference evidence="2 3" key="1">
    <citation type="journal article" date="2010" name="Science">
        <title>Genomic analysis of organismal complexity in the multicellular green alga Volvox carteri.</title>
        <authorList>
            <person name="Prochnik S.E."/>
            <person name="Umen J."/>
            <person name="Nedelcu A.M."/>
            <person name="Hallmann A."/>
            <person name="Miller S.M."/>
            <person name="Nishii I."/>
            <person name="Ferris P."/>
            <person name="Kuo A."/>
            <person name="Mitros T."/>
            <person name="Fritz-Laylin L.K."/>
            <person name="Hellsten U."/>
            <person name="Chapman J."/>
            <person name="Simakov O."/>
            <person name="Rensing S.A."/>
            <person name="Terry A."/>
            <person name="Pangilinan J."/>
            <person name="Kapitonov V."/>
            <person name="Jurka J."/>
            <person name="Salamov A."/>
            <person name="Shapiro H."/>
            <person name="Schmutz J."/>
            <person name="Grimwood J."/>
            <person name="Lindquist E."/>
            <person name="Lucas S."/>
            <person name="Grigoriev I.V."/>
            <person name="Schmitt R."/>
            <person name="Kirk D."/>
            <person name="Rokhsar D.S."/>
        </authorList>
    </citation>
    <scope>NUCLEOTIDE SEQUENCE [LARGE SCALE GENOMIC DNA]</scope>
    <source>
        <strain evidence="3">f. Nagariensis / Eve</strain>
    </source>
</reference>
<name>D8UB12_VOLCA</name>
<dbReference type="Proteomes" id="UP000001058">
    <property type="component" value="Unassembled WGS sequence"/>
</dbReference>
<dbReference type="KEGG" id="vcn:VOLCADRAFT_96779"/>
<proteinExistence type="predicted"/>
<gene>
    <name evidence="2" type="ORF">VOLCADRAFT_96779</name>
</gene>
<evidence type="ECO:0000313" key="3">
    <source>
        <dbReference type="Proteomes" id="UP000001058"/>
    </source>
</evidence>
<dbReference type="GeneID" id="9614612"/>
<accession>D8UB12</accession>
<dbReference type="RefSeq" id="XP_002955887.1">
    <property type="nucleotide sequence ID" value="XM_002955841.1"/>
</dbReference>
<protein>
    <submittedName>
        <fullName evidence="2">Uncharacterized protein</fullName>
    </submittedName>
</protein>
<feature type="compositionally biased region" description="Low complexity" evidence="1">
    <location>
        <begin position="140"/>
        <end position="152"/>
    </location>
</feature>
<keyword evidence="3" id="KW-1185">Reference proteome</keyword>
<dbReference type="OrthoDB" id="543684at2759"/>
<evidence type="ECO:0000256" key="1">
    <source>
        <dbReference type="SAM" id="MobiDB-lite"/>
    </source>
</evidence>
<dbReference type="EMBL" id="GL378376">
    <property type="protein sequence ID" value="EFJ43088.1"/>
    <property type="molecule type" value="Genomic_DNA"/>
</dbReference>
<feature type="compositionally biased region" description="Gly residues" evidence="1">
    <location>
        <begin position="128"/>
        <end position="137"/>
    </location>
</feature>